<dbReference type="GO" id="GO:0006313">
    <property type="term" value="P:DNA transposition"/>
    <property type="evidence" value="ECO:0007669"/>
    <property type="project" value="InterPro"/>
</dbReference>
<evidence type="ECO:0000256" key="2">
    <source>
        <dbReference type="ARBA" id="ARBA00022578"/>
    </source>
</evidence>
<evidence type="ECO:0000313" key="7">
    <source>
        <dbReference type="EMBL" id="STX44551.1"/>
    </source>
</evidence>
<organism evidence="7 10">
    <name type="scientific">Legionella donaldsonii</name>
    <dbReference type="NCBI Taxonomy" id="45060"/>
    <lineage>
        <taxon>Bacteria</taxon>
        <taxon>Pseudomonadati</taxon>
        <taxon>Pseudomonadota</taxon>
        <taxon>Gammaproteobacteria</taxon>
        <taxon>Legionellales</taxon>
        <taxon>Legionellaceae</taxon>
        <taxon>Legionella</taxon>
    </lineage>
</organism>
<dbReference type="InterPro" id="IPR002513">
    <property type="entry name" value="Tn3_Tnp_DDE_dom"/>
</dbReference>
<dbReference type="InterPro" id="IPR047653">
    <property type="entry name" value="Tn3-like_transpos"/>
</dbReference>
<dbReference type="GO" id="GO:0003677">
    <property type="term" value="F:DNA binding"/>
    <property type="evidence" value="ECO:0007669"/>
    <property type="project" value="UniProtKB-KW"/>
</dbReference>
<sequence length="978" mass="113117">MKQQPRLSEDEIIRDWSLSTDDSIFIKKFRKQYQLWGFLQVCALRLFGQLLDNPNTLDTRIIGHACKLLGLDIVGTVNLPMRDATRTDYKKSIFSHLNFRPFNDAKAIFYDWLQQKMQTGMLIPEKLISEAEVFLIVNQVALPTLYYLKREINSFCSKHQEKIFSGIYQQLSEALIDMIDDMLEIIPDEDITWFQKFKEYPGSSSISVLQDYFERYQKVEKIDLSLVDTGTVDSDLARYFYQLAKHYDAYQIKRFKPSKRYALMVLFLAESKKVLMDYLIQLHDQYISNICRECRNAHLKTLKLYKNKNERAIDKIERFIDFILAQEDDHSLSVSDLYSHSTEKSDLQQARNDMHEYQVLSRFGYAKLIQNRYSSMRRYFADFIQLPFLIEKGGQSLEQSIELVRKLDKQEIAKIPSDMDTKFMDGQLTIAMRDKNGEIKRNLWEMGLAVAIKDGFRSGDLYVERSNKYASFWNLIYQDCEWQREKENSYQALEIMQDAEHAVGKIIANFHSSAAIAANRFKSDDFADIKNGKLLLKRKDKIDIPDDAERLQALINSYMPKIKIEQLLIEVDHITGFTKHFTPIHGQKGRPQNFYKTLIASILAQATNIGLVTMENCTPDITAKMMRYVTDTCIREETIKSANAELVNQHTQLDLSQNYGDGKMSSSDGQRFIITASSLLSSYYPRYAGYYDKMIGVYTHTSNQLSVLNTQAISCAPRESLYVIDGLLDNNTILAIKEHTTDTEGFTEHVFALCYLLGIRFMPRIKDLKSQQLYRIDKEIAYGELDSLLTKTASIEVVIEQFDQMVRVAASLKKKLSPAHEIIRRLSKGSPSDKLSKAFTQLGRILKTEYILQYITDKDIRDKVQRQLNKGEHRHQLARCIFFANQGKFQVGDYEEIMNKASCLSLVSNAVLYWNTMKMTEIITQLKNNGEVISDNTLTHISLLPHKHLITMGTYFTDAAIDQSEIEDVGEFTVLEQI</sequence>
<dbReference type="Pfam" id="PF01526">
    <property type="entry name" value="DDE_Tnp_Tn3"/>
    <property type="match status" value="1"/>
</dbReference>
<dbReference type="EMBL" id="UGOA01000003">
    <property type="protein sequence ID" value="STX84932.1"/>
    <property type="molecule type" value="Genomic_DNA"/>
</dbReference>
<accession>A0A378JC36</accession>
<evidence type="ECO:0000256" key="4">
    <source>
        <dbReference type="ARBA" id="ARBA00023172"/>
    </source>
</evidence>
<dbReference type="RefSeq" id="WP_115222351.1">
    <property type="nucleotide sequence ID" value="NZ_UGOA01000001.1"/>
</dbReference>
<dbReference type="InterPro" id="IPR025296">
    <property type="entry name" value="DUF4158"/>
</dbReference>
<dbReference type="EMBL" id="UGOA01000002">
    <property type="protein sequence ID" value="STX83967.1"/>
    <property type="molecule type" value="Genomic_DNA"/>
</dbReference>
<comment type="similarity">
    <text evidence="1">Belongs to the transposase 7 family.</text>
</comment>
<reference evidence="7 10" key="1">
    <citation type="submission" date="2018-06" db="EMBL/GenBank/DDBJ databases">
        <authorList>
            <consortium name="Pathogen Informatics"/>
            <person name="Doyle S."/>
        </authorList>
    </citation>
    <scope>NUCLEOTIDE SEQUENCE [LARGE SCALE GENOMIC DNA]</scope>
    <source>
        <strain evidence="7 10">NCTC13292</strain>
    </source>
</reference>
<dbReference type="OrthoDB" id="5292689at2"/>
<dbReference type="Pfam" id="PF13700">
    <property type="entry name" value="DUF4158"/>
    <property type="match status" value="1"/>
</dbReference>
<evidence type="ECO:0000313" key="8">
    <source>
        <dbReference type="EMBL" id="STX83967.1"/>
    </source>
</evidence>
<evidence type="ECO:0000259" key="5">
    <source>
        <dbReference type="Pfam" id="PF01526"/>
    </source>
</evidence>
<name>A0A378JC36_9GAMM</name>
<keyword evidence="4" id="KW-0233">DNA recombination</keyword>
<dbReference type="NCBIfam" id="NF033527">
    <property type="entry name" value="transpos_Tn3"/>
    <property type="match status" value="1"/>
</dbReference>
<evidence type="ECO:0000256" key="3">
    <source>
        <dbReference type="ARBA" id="ARBA00023125"/>
    </source>
</evidence>
<dbReference type="Proteomes" id="UP000254677">
    <property type="component" value="Unassembled WGS sequence"/>
</dbReference>
<feature type="domain" description="Tn3 transposase DDE" evidence="5">
    <location>
        <begin position="567"/>
        <end position="955"/>
    </location>
</feature>
<keyword evidence="10" id="KW-1185">Reference proteome</keyword>
<keyword evidence="2" id="KW-0815">Transposition</keyword>
<dbReference type="GO" id="GO:0004803">
    <property type="term" value="F:transposase activity"/>
    <property type="evidence" value="ECO:0007669"/>
    <property type="project" value="InterPro"/>
</dbReference>
<feature type="domain" description="DUF4158" evidence="6">
    <location>
        <begin position="5"/>
        <end position="152"/>
    </location>
</feature>
<gene>
    <name evidence="7" type="ORF">NCTC13292_02820</name>
    <name evidence="8" type="ORF">NCTC13292_03186</name>
    <name evidence="9" type="ORF">NCTC13292_03284</name>
</gene>
<keyword evidence="3" id="KW-0238">DNA-binding</keyword>
<evidence type="ECO:0000259" key="6">
    <source>
        <dbReference type="Pfam" id="PF13700"/>
    </source>
</evidence>
<evidence type="ECO:0000313" key="10">
    <source>
        <dbReference type="Proteomes" id="UP000254677"/>
    </source>
</evidence>
<protein>
    <submittedName>
        <fullName evidence="7">Transposase</fullName>
    </submittedName>
</protein>
<evidence type="ECO:0000313" key="9">
    <source>
        <dbReference type="EMBL" id="STX84932.1"/>
    </source>
</evidence>
<evidence type="ECO:0000256" key="1">
    <source>
        <dbReference type="ARBA" id="ARBA00009402"/>
    </source>
</evidence>
<proteinExistence type="inferred from homology"/>
<dbReference type="EMBL" id="UGOA01000001">
    <property type="protein sequence ID" value="STX44551.1"/>
    <property type="molecule type" value="Genomic_DNA"/>
</dbReference>
<dbReference type="AlphaFoldDB" id="A0A378JC36"/>